<sequence>MDRLLTDEDHRHLLVQYGAEIDWPEQIAEAQDAKSIRVDRQAMANEMDSKCPHARKHRPKSSCTGCMLALKRNLRQGKMPGEET</sequence>
<name>A0A0F9RHT1_9ZZZZ</name>
<reference evidence="1" key="1">
    <citation type="journal article" date="2015" name="Nature">
        <title>Complex archaea that bridge the gap between prokaryotes and eukaryotes.</title>
        <authorList>
            <person name="Spang A."/>
            <person name="Saw J.H."/>
            <person name="Jorgensen S.L."/>
            <person name="Zaremba-Niedzwiedzka K."/>
            <person name="Martijn J."/>
            <person name="Lind A.E."/>
            <person name="van Eijk R."/>
            <person name="Schleper C."/>
            <person name="Guy L."/>
            <person name="Ettema T.J."/>
        </authorList>
    </citation>
    <scope>NUCLEOTIDE SEQUENCE</scope>
</reference>
<proteinExistence type="predicted"/>
<protein>
    <submittedName>
        <fullName evidence="1">Uncharacterized protein</fullName>
    </submittedName>
</protein>
<organism evidence="1">
    <name type="scientific">marine sediment metagenome</name>
    <dbReference type="NCBI Taxonomy" id="412755"/>
    <lineage>
        <taxon>unclassified sequences</taxon>
        <taxon>metagenomes</taxon>
        <taxon>ecological metagenomes</taxon>
    </lineage>
</organism>
<accession>A0A0F9RHT1</accession>
<evidence type="ECO:0000313" key="1">
    <source>
        <dbReference type="EMBL" id="KKN16823.1"/>
    </source>
</evidence>
<dbReference type="AlphaFoldDB" id="A0A0F9RHT1"/>
<dbReference type="EMBL" id="LAZR01003578">
    <property type="protein sequence ID" value="KKN16823.1"/>
    <property type="molecule type" value="Genomic_DNA"/>
</dbReference>
<gene>
    <name evidence="1" type="ORF">LCGC14_0972080</name>
</gene>
<comment type="caution">
    <text evidence="1">The sequence shown here is derived from an EMBL/GenBank/DDBJ whole genome shotgun (WGS) entry which is preliminary data.</text>
</comment>